<organism evidence="1 2">
    <name type="scientific">Pogonophryne albipinna</name>
    <dbReference type="NCBI Taxonomy" id="1090488"/>
    <lineage>
        <taxon>Eukaryota</taxon>
        <taxon>Metazoa</taxon>
        <taxon>Chordata</taxon>
        <taxon>Craniata</taxon>
        <taxon>Vertebrata</taxon>
        <taxon>Euteleostomi</taxon>
        <taxon>Actinopterygii</taxon>
        <taxon>Neopterygii</taxon>
        <taxon>Teleostei</taxon>
        <taxon>Neoteleostei</taxon>
        <taxon>Acanthomorphata</taxon>
        <taxon>Eupercaria</taxon>
        <taxon>Perciformes</taxon>
        <taxon>Notothenioidei</taxon>
        <taxon>Pogonophryne</taxon>
    </lineage>
</organism>
<name>A0AAD6A6W2_9TELE</name>
<reference evidence="1" key="1">
    <citation type="submission" date="2022-11" db="EMBL/GenBank/DDBJ databases">
        <title>Chromosome-level genome of Pogonophryne albipinna.</title>
        <authorList>
            <person name="Jo E."/>
        </authorList>
    </citation>
    <scope>NUCLEOTIDE SEQUENCE</scope>
    <source>
        <strain evidence="1">SGF0006</strain>
        <tissue evidence="1">Muscle</tissue>
    </source>
</reference>
<keyword evidence="2" id="KW-1185">Reference proteome</keyword>
<comment type="caution">
    <text evidence="1">The sequence shown here is derived from an EMBL/GenBank/DDBJ whole genome shotgun (WGS) entry which is preliminary data.</text>
</comment>
<sequence>RPGDSTRRVRVGRSVWEDLLVGPLPGAGWPPPGAFPPRRCAATGSGSAWKGSGRRWLAASAACFTAPSARTSPLPGAVDKVLAAPSLPPRGEGRGPLFPVRLSTGADCPQCAPTAS</sequence>
<gene>
    <name evidence="1" type="ORF">JOQ06_022215</name>
</gene>
<dbReference type="AlphaFoldDB" id="A0AAD6A6W2"/>
<protein>
    <submittedName>
        <fullName evidence="1">Uncharacterized protein</fullName>
    </submittedName>
</protein>
<proteinExistence type="predicted"/>
<evidence type="ECO:0000313" key="1">
    <source>
        <dbReference type="EMBL" id="KAJ4919441.1"/>
    </source>
</evidence>
<dbReference type="Proteomes" id="UP001219934">
    <property type="component" value="Unassembled WGS sequence"/>
</dbReference>
<feature type="non-terminal residue" evidence="1">
    <location>
        <position position="116"/>
    </location>
</feature>
<feature type="non-terminal residue" evidence="1">
    <location>
        <position position="1"/>
    </location>
</feature>
<dbReference type="EMBL" id="JAPTMU010000289">
    <property type="protein sequence ID" value="KAJ4919441.1"/>
    <property type="molecule type" value="Genomic_DNA"/>
</dbReference>
<evidence type="ECO:0000313" key="2">
    <source>
        <dbReference type="Proteomes" id="UP001219934"/>
    </source>
</evidence>
<accession>A0AAD6A6W2</accession>